<dbReference type="PANTHER" id="PTHR38599">
    <property type="entry name" value="CUPIN DOMAIN PROTEIN (AFU_ORTHOLOGUE AFUA_3G13620)"/>
    <property type="match status" value="1"/>
</dbReference>
<dbReference type="Pfam" id="PF07883">
    <property type="entry name" value="Cupin_2"/>
    <property type="match status" value="1"/>
</dbReference>
<dbReference type="AlphaFoldDB" id="A0AAP8SY74"/>
<protein>
    <recommendedName>
        <fullName evidence="1">Cupin type-2 domain-containing protein</fullName>
    </recommendedName>
</protein>
<dbReference type="Gene3D" id="2.60.120.10">
    <property type="entry name" value="Jelly Rolls"/>
    <property type="match status" value="1"/>
</dbReference>
<evidence type="ECO:0000259" key="1">
    <source>
        <dbReference type="Pfam" id="PF07883"/>
    </source>
</evidence>
<name>A0AAP8SY74_9VIBR</name>
<evidence type="ECO:0000313" key="5">
    <source>
        <dbReference type="Proteomes" id="UP000235611"/>
    </source>
</evidence>
<dbReference type="Proteomes" id="UP000235611">
    <property type="component" value="Unassembled WGS sequence"/>
</dbReference>
<dbReference type="EMBL" id="MDBO01000015">
    <property type="protein sequence ID" value="PMP15423.1"/>
    <property type="molecule type" value="Genomic_DNA"/>
</dbReference>
<dbReference type="EMBL" id="CP016178">
    <property type="protein sequence ID" value="ANO34308.1"/>
    <property type="molecule type" value="Genomic_DNA"/>
</dbReference>
<dbReference type="SUPFAM" id="SSF51182">
    <property type="entry name" value="RmlC-like cupins"/>
    <property type="match status" value="1"/>
</dbReference>
<reference evidence="2 4" key="1">
    <citation type="submission" date="2016-06" db="EMBL/GenBank/DDBJ databases">
        <title>Adaptive Radiation by Waves of Gene Transfer Leads to Fine-Scale Resource Partitioning in Marine Microbes.</title>
        <authorList>
            <person name="Hehemann J.-H."/>
            <person name="Arevalo P."/>
            <person name="Datta M.S."/>
            <person name="Yu X."/>
            <person name="Corzett C."/>
            <person name="Henschel A."/>
            <person name="Preheim S.P."/>
            <person name="Timberlake S."/>
            <person name="Alm E.J."/>
            <person name="Polz M.F."/>
        </authorList>
    </citation>
    <scope>NUCLEOTIDE SEQUENCE [LARGE SCALE GENOMIC DNA]</scope>
    <source>
        <strain evidence="2 4">FF50</strain>
    </source>
</reference>
<evidence type="ECO:0000313" key="3">
    <source>
        <dbReference type="EMBL" id="PMP15423.1"/>
    </source>
</evidence>
<feature type="domain" description="Cupin type-2" evidence="1">
    <location>
        <begin position="48"/>
        <end position="113"/>
    </location>
</feature>
<accession>A0AAP8SY74</accession>
<sequence length="129" mass="14185">MKPMIKVLALFGILFHSLTSSFAMELKSETLLSSLLEGAPGTEVIVSRVTIPPNTSLPKHWHPGEEFAYIIEGSVTLWQKGKQDVLLTKGQVAKVPLKQVHTAKTGDEGVTVIVFRVHEKGKPERVKAE</sequence>
<reference evidence="3" key="3">
    <citation type="submission" date="2016-07" db="EMBL/GenBank/DDBJ databases">
        <authorList>
            <person name="Kauffman K."/>
            <person name="Arevalo P."/>
            <person name="Polz M.F."/>
        </authorList>
    </citation>
    <scope>NUCLEOTIDE SEQUENCE</scope>
    <source>
        <strain evidence="3">10N.222.49.A5</strain>
    </source>
</reference>
<dbReference type="InterPro" id="IPR013096">
    <property type="entry name" value="Cupin_2"/>
</dbReference>
<dbReference type="PANTHER" id="PTHR38599:SF1">
    <property type="entry name" value="CUPIN DOMAIN PROTEIN (AFU_ORTHOLOGUE AFUA_3G13620)"/>
    <property type="match status" value="1"/>
</dbReference>
<gene>
    <name evidence="2" type="ORF">A6E01_13935</name>
    <name evidence="3" type="ORF">BCS93_19125</name>
</gene>
<dbReference type="InterPro" id="IPR011051">
    <property type="entry name" value="RmlC_Cupin_sf"/>
</dbReference>
<dbReference type="KEGG" id="vbr:A6E01_13935"/>
<proteinExistence type="predicted"/>
<reference evidence="3" key="4">
    <citation type="journal article" date="2018" name="Nature">
        <title>A major lineage of non-tailed dsDNA viruses as unrecognized killers of marine bacteria.</title>
        <authorList>
            <person name="Kauffman K.M."/>
            <person name="Hussain F.A."/>
            <person name="Yang J."/>
            <person name="Arevalo P."/>
            <person name="Brown J.M."/>
            <person name="Chang W.K."/>
            <person name="VanInsberghe D."/>
            <person name="Elsherbini J."/>
            <person name="Sharma R.S."/>
            <person name="Cutler M.B."/>
            <person name="Kelly L."/>
            <person name="Polz M.F."/>
        </authorList>
    </citation>
    <scope>NUCLEOTIDE SEQUENCE</scope>
    <source>
        <strain evidence="3">10N.222.49.A5</strain>
    </source>
</reference>
<dbReference type="Proteomes" id="UP000092018">
    <property type="component" value="Chromosome 2"/>
</dbReference>
<reference evidence="5" key="2">
    <citation type="submission" date="2016-07" db="EMBL/GenBank/DDBJ databases">
        <title>Nontailed viruses are major unrecognized killers of bacteria in the ocean.</title>
        <authorList>
            <person name="Kauffman K."/>
            <person name="Hussain F."/>
            <person name="Yang J."/>
            <person name="Arevalo P."/>
            <person name="Brown J."/>
            <person name="Cutler M."/>
            <person name="Kelly L."/>
            <person name="Polz M.F."/>
        </authorList>
    </citation>
    <scope>NUCLEOTIDE SEQUENCE [LARGE SCALE GENOMIC DNA]</scope>
    <source>
        <strain evidence="5">10N.222.49.A5</strain>
    </source>
</reference>
<dbReference type="InterPro" id="IPR014710">
    <property type="entry name" value="RmlC-like_jellyroll"/>
</dbReference>
<evidence type="ECO:0000313" key="4">
    <source>
        <dbReference type="Proteomes" id="UP000092018"/>
    </source>
</evidence>
<organism evidence="3 5">
    <name type="scientific">Vibrio breoganii</name>
    <dbReference type="NCBI Taxonomy" id="553239"/>
    <lineage>
        <taxon>Bacteria</taxon>
        <taxon>Pseudomonadati</taxon>
        <taxon>Pseudomonadota</taxon>
        <taxon>Gammaproteobacteria</taxon>
        <taxon>Vibrionales</taxon>
        <taxon>Vibrionaceae</taxon>
        <taxon>Vibrio</taxon>
    </lineage>
</organism>
<evidence type="ECO:0000313" key="2">
    <source>
        <dbReference type="EMBL" id="ANO34308.1"/>
    </source>
</evidence>